<gene>
    <name evidence="2" type="ORF">SAMN04489716_1797</name>
</gene>
<dbReference type="OrthoDB" id="3298837at2"/>
<keyword evidence="1" id="KW-0812">Transmembrane</keyword>
<keyword evidence="1" id="KW-0472">Membrane</keyword>
<dbReference type="Proteomes" id="UP000198688">
    <property type="component" value="Chromosome I"/>
</dbReference>
<dbReference type="AlphaFoldDB" id="A0A1H1VKQ8"/>
<feature type="transmembrane region" description="Helical" evidence="1">
    <location>
        <begin position="256"/>
        <end position="276"/>
    </location>
</feature>
<accession>A0A1H1VKQ8</accession>
<evidence type="ECO:0000313" key="2">
    <source>
        <dbReference type="EMBL" id="SDS85392.1"/>
    </source>
</evidence>
<dbReference type="EMBL" id="LT629758">
    <property type="protein sequence ID" value="SDS85392.1"/>
    <property type="molecule type" value="Genomic_DNA"/>
</dbReference>
<feature type="transmembrane region" description="Helical" evidence="1">
    <location>
        <begin position="117"/>
        <end position="138"/>
    </location>
</feature>
<keyword evidence="1" id="KW-1133">Transmembrane helix</keyword>
<evidence type="ECO:0008006" key="4">
    <source>
        <dbReference type="Google" id="ProtNLM"/>
    </source>
</evidence>
<evidence type="ECO:0000313" key="3">
    <source>
        <dbReference type="Proteomes" id="UP000198688"/>
    </source>
</evidence>
<dbReference type="STRING" id="113562.SAMN04489716_1797"/>
<organism evidence="2 3">
    <name type="scientific">Actinoplanes derwentensis</name>
    <dbReference type="NCBI Taxonomy" id="113562"/>
    <lineage>
        <taxon>Bacteria</taxon>
        <taxon>Bacillati</taxon>
        <taxon>Actinomycetota</taxon>
        <taxon>Actinomycetes</taxon>
        <taxon>Micromonosporales</taxon>
        <taxon>Micromonosporaceae</taxon>
        <taxon>Actinoplanes</taxon>
    </lineage>
</organism>
<reference evidence="2 3" key="1">
    <citation type="submission" date="2016-10" db="EMBL/GenBank/DDBJ databases">
        <authorList>
            <person name="de Groot N.N."/>
        </authorList>
    </citation>
    <scope>NUCLEOTIDE SEQUENCE [LARGE SCALE GENOMIC DNA]</scope>
    <source>
        <strain evidence="2 3">DSM 43941</strain>
    </source>
</reference>
<dbReference type="RefSeq" id="WP_092543268.1">
    <property type="nucleotide sequence ID" value="NZ_BOMJ01000011.1"/>
</dbReference>
<feature type="transmembrane region" description="Helical" evidence="1">
    <location>
        <begin position="282"/>
        <end position="301"/>
    </location>
</feature>
<feature type="transmembrane region" description="Helical" evidence="1">
    <location>
        <begin position="41"/>
        <end position="65"/>
    </location>
</feature>
<name>A0A1H1VKQ8_9ACTN</name>
<sequence length="312" mass="32609">MVLRFAALVVRRRSGILLAAMVLAVVGVGVAAGADQEPDGILGTAFGAAAVALILGAVVSVALRWRGTAGFEVDAERRVFRTPRQAPPVFVGLFMIGAWAGFATIGGWLWAHGDPDRGWIPFVLAMTAGVLVAGPFAWRGTGFALSADGIRADRPAGRVVIGWAALAPGPITHAEQHLDLTIADPAQITRQGVAWRPRRLAFEQMTPEFAAAVVRHYVEHPGDRAGIGTEAEHRRLTEMFGLTLRPAGPPPARGRVVVLAIGAVLLFGAGITVQAIEAGFAIRVVGTLLALLGLGLGGKAFRGARARKLLAG</sequence>
<feature type="transmembrane region" description="Helical" evidence="1">
    <location>
        <begin position="86"/>
        <end position="111"/>
    </location>
</feature>
<proteinExistence type="predicted"/>
<evidence type="ECO:0000256" key="1">
    <source>
        <dbReference type="SAM" id="Phobius"/>
    </source>
</evidence>
<protein>
    <recommendedName>
        <fullName evidence="4">PH domain-containing protein</fullName>
    </recommendedName>
</protein>
<keyword evidence="3" id="KW-1185">Reference proteome</keyword>